<evidence type="ECO:0000259" key="10">
    <source>
        <dbReference type="PROSITE" id="PS50004"/>
    </source>
</evidence>
<dbReference type="AlphaFoldDB" id="A0A8C9RXS0"/>
<evidence type="ECO:0000256" key="5">
    <source>
        <dbReference type="ARBA" id="ARBA00022729"/>
    </source>
</evidence>
<feature type="domain" description="C2" evidence="10">
    <location>
        <begin position="398"/>
        <end position="518"/>
    </location>
</feature>
<keyword evidence="13" id="KW-1185">Reference proteome</keyword>
<dbReference type="Proteomes" id="UP000694397">
    <property type="component" value="Chromosome 13"/>
</dbReference>
<dbReference type="InterPro" id="IPR001862">
    <property type="entry name" value="MAC_perforin"/>
</dbReference>
<keyword evidence="5 9" id="KW-0732">Signal</keyword>
<dbReference type="GO" id="GO:0001771">
    <property type="term" value="P:immunological synapse formation"/>
    <property type="evidence" value="ECO:0007669"/>
    <property type="project" value="TreeGrafter"/>
</dbReference>
<evidence type="ECO:0000256" key="7">
    <source>
        <dbReference type="ARBA" id="ARBA00023136"/>
    </source>
</evidence>
<dbReference type="PROSITE" id="PS50004">
    <property type="entry name" value="C2"/>
    <property type="match status" value="1"/>
</dbReference>
<evidence type="ECO:0000313" key="12">
    <source>
        <dbReference type="Ensembl" id="ENSSFOP00015025449.2"/>
    </source>
</evidence>
<dbReference type="GO" id="GO:0005579">
    <property type="term" value="C:membrane attack complex"/>
    <property type="evidence" value="ECO:0007669"/>
    <property type="project" value="InterPro"/>
</dbReference>
<feature type="chain" id="PRO_5034149373" evidence="9">
    <location>
        <begin position="36"/>
        <end position="608"/>
    </location>
</feature>
<dbReference type="Pfam" id="PF00168">
    <property type="entry name" value="C2"/>
    <property type="match status" value="1"/>
</dbReference>
<reference evidence="12 13" key="1">
    <citation type="submission" date="2019-04" db="EMBL/GenBank/DDBJ databases">
        <authorList>
            <consortium name="Wellcome Sanger Institute Data Sharing"/>
        </authorList>
    </citation>
    <scope>NUCLEOTIDE SEQUENCE [LARGE SCALE GENOMIC DNA]</scope>
</reference>
<sequence length="608" mass="68101">MLIISITKPLFPLSVGMRCLFVLWLWLWSLPPTLPCTTGNPAECQKARLVPGSNLAGEGFDVVTMQRKQAYVIDVETWEIKPNKTCTLCTNPYMGGEVQKVPLALVDWRVLPHCKLQVSSVVYESSEHFVESNMNRVYPTWKDGLHLPSSSSLMLGGTHSKLAKMTMEQSKQDKYSFIEQDVQCAYYSYQLTEEPPLHKEFIQNLQGLPATYNKNTKAEYRRLLDTYGTHFIKKVKLGGRVSSVTSLRLCEAALSHYTETEVKDCLDAEASKILKNVTDFIKTEKNYCKKHTNDTFSSQFHDRVTEVEGGEAGVPDLLFSNMPNVFNDWTDSLKKIPGVVNYSLDPLHLLVDGSQSKKEGLKKAIEDYILENALYKHCSGKCSGGSKPSSHDCCNCVCNPSQYITSHCCPANAGLARLTVKVLRATGLWGDTFSKTDGFVKISFGGKSAQTDVIYNNDNPEWKTEFPLDMVTLSLGTELKLEVWDEDKDWYKWWNDNLGECKVSPESGSHSRICPLNHGTLYYSYTVECAPGLGGTTCRKYIPTPMSPSLAPLYTSRNAVNVTASLLMHMRRGHRVDPLIFVVPTDGKNISKTQGIPNDIHTYAMPKL</sequence>
<evidence type="ECO:0000256" key="2">
    <source>
        <dbReference type="ARBA" id="ARBA00004613"/>
    </source>
</evidence>
<gene>
    <name evidence="12" type="primary">LOC108929656</name>
</gene>
<feature type="signal peptide" evidence="9">
    <location>
        <begin position="1"/>
        <end position="35"/>
    </location>
</feature>
<dbReference type="InterPro" id="IPR035892">
    <property type="entry name" value="C2_domain_sf"/>
</dbReference>
<dbReference type="GO" id="GO:0005576">
    <property type="term" value="C:extracellular region"/>
    <property type="evidence" value="ECO:0007669"/>
    <property type="project" value="UniProtKB-SubCell"/>
</dbReference>
<dbReference type="Pfam" id="PF01823">
    <property type="entry name" value="MACPF"/>
    <property type="match status" value="1"/>
</dbReference>
<dbReference type="Gene3D" id="2.60.40.150">
    <property type="entry name" value="C2 domain"/>
    <property type="match status" value="1"/>
</dbReference>
<dbReference type="PROSITE" id="PS00279">
    <property type="entry name" value="MACPF_1"/>
    <property type="match status" value="1"/>
</dbReference>
<dbReference type="InterPro" id="IPR020863">
    <property type="entry name" value="MACPF_CS"/>
</dbReference>
<keyword evidence="8" id="KW-1015">Disulfide bond</keyword>
<keyword evidence="6" id="KW-0204">Cytolysis</keyword>
<dbReference type="InterPro" id="IPR052784">
    <property type="entry name" value="Perforin-1_pore-forming"/>
</dbReference>
<evidence type="ECO:0000256" key="1">
    <source>
        <dbReference type="ARBA" id="ARBA00004370"/>
    </source>
</evidence>
<dbReference type="SMART" id="SM00457">
    <property type="entry name" value="MACPF"/>
    <property type="match status" value="1"/>
</dbReference>
<evidence type="ECO:0000256" key="6">
    <source>
        <dbReference type="ARBA" id="ARBA00022852"/>
    </source>
</evidence>
<evidence type="ECO:0000313" key="13">
    <source>
        <dbReference type="Proteomes" id="UP000694397"/>
    </source>
</evidence>
<evidence type="ECO:0000256" key="8">
    <source>
        <dbReference type="ARBA" id="ARBA00023157"/>
    </source>
</evidence>
<comment type="similarity">
    <text evidence="3">Belongs to the complement C6/C7/C8/C9 family.</text>
</comment>
<keyword evidence="7" id="KW-0472">Membrane</keyword>
<organism evidence="12 13">
    <name type="scientific">Scleropages formosus</name>
    <name type="common">Asian bonytongue</name>
    <name type="synonym">Osteoglossum formosum</name>
    <dbReference type="NCBI Taxonomy" id="113540"/>
    <lineage>
        <taxon>Eukaryota</taxon>
        <taxon>Metazoa</taxon>
        <taxon>Chordata</taxon>
        <taxon>Craniata</taxon>
        <taxon>Vertebrata</taxon>
        <taxon>Euteleostomi</taxon>
        <taxon>Actinopterygii</taxon>
        <taxon>Neopterygii</taxon>
        <taxon>Teleostei</taxon>
        <taxon>Osteoglossocephala</taxon>
        <taxon>Osteoglossomorpha</taxon>
        <taxon>Osteoglossiformes</taxon>
        <taxon>Osteoglossidae</taxon>
        <taxon>Scleropages</taxon>
    </lineage>
</organism>
<evidence type="ECO:0000256" key="3">
    <source>
        <dbReference type="ARBA" id="ARBA00009214"/>
    </source>
</evidence>
<dbReference type="GeneTree" id="ENSGT00530000063725"/>
<dbReference type="InterPro" id="IPR000008">
    <property type="entry name" value="C2_dom"/>
</dbReference>
<dbReference type="OrthoDB" id="1366754at2759"/>
<dbReference type="GO" id="GO:0051607">
    <property type="term" value="P:defense response to virus"/>
    <property type="evidence" value="ECO:0007669"/>
    <property type="project" value="TreeGrafter"/>
</dbReference>
<protein>
    <submittedName>
        <fullName evidence="12">Perforin 1</fullName>
    </submittedName>
</protein>
<dbReference type="SMART" id="SM00239">
    <property type="entry name" value="C2"/>
    <property type="match status" value="1"/>
</dbReference>
<dbReference type="PANTHER" id="PTHR46096">
    <property type="entry name" value="PERFORIN-1"/>
    <property type="match status" value="1"/>
</dbReference>
<evidence type="ECO:0000256" key="9">
    <source>
        <dbReference type="SAM" id="SignalP"/>
    </source>
</evidence>
<reference evidence="12" key="2">
    <citation type="submission" date="2025-08" db="UniProtKB">
        <authorList>
            <consortium name="Ensembl"/>
        </authorList>
    </citation>
    <scope>IDENTIFICATION</scope>
</reference>
<evidence type="ECO:0000259" key="11">
    <source>
        <dbReference type="PROSITE" id="PS51412"/>
    </source>
</evidence>
<dbReference type="GO" id="GO:0001913">
    <property type="term" value="P:T cell mediated cytotoxicity"/>
    <property type="evidence" value="ECO:0007669"/>
    <property type="project" value="TreeGrafter"/>
</dbReference>
<dbReference type="GO" id="GO:0031640">
    <property type="term" value="P:killing of cells of another organism"/>
    <property type="evidence" value="ECO:0007669"/>
    <property type="project" value="UniProtKB-KW"/>
</dbReference>
<dbReference type="GO" id="GO:0022829">
    <property type="term" value="F:wide pore channel activity"/>
    <property type="evidence" value="ECO:0007669"/>
    <property type="project" value="TreeGrafter"/>
</dbReference>
<keyword evidence="4" id="KW-0964">Secreted</keyword>
<comment type="subcellular location">
    <subcellularLocation>
        <location evidence="1">Membrane</location>
    </subcellularLocation>
    <subcellularLocation>
        <location evidence="2">Secreted</location>
    </subcellularLocation>
</comment>
<dbReference type="PRINTS" id="PR00764">
    <property type="entry name" value="COMPLEMENTC9"/>
</dbReference>
<dbReference type="Ensembl" id="ENSSFOT00015025730.2">
    <property type="protein sequence ID" value="ENSSFOP00015025449.2"/>
    <property type="gene ID" value="ENSSFOG00015016176.2"/>
</dbReference>
<name>A0A8C9RXS0_SCLFO</name>
<reference evidence="12" key="3">
    <citation type="submission" date="2025-09" db="UniProtKB">
        <authorList>
            <consortium name="Ensembl"/>
        </authorList>
    </citation>
    <scope>IDENTIFICATION</scope>
</reference>
<dbReference type="PROSITE" id="PS51412">
    <property type="entry name" value="MACPF_2"/>
    <property type="match status" value="1"/>
</dbReference>
<dbReference type="SUPFAM" id="SSF49562">
    <property type="entry name" value="C2 domain (Calcium/lipid-binding domain, CaLB)"/>
    <property type="match status" value="1"/>
</dbReference>
<accession>A0A8C9RXS0</accession>
<dbReference type="PANTHER" id="PTHR46096:SF3">
    <property type="entry name" value="PERFORIN-1"/>
    <property type="match status" value="1"/>
</dbReference>
<evidence type="ECO:0000256" key="4">
    <source>
        <dbReference type="ARBA" id="ARBA00022525"/>
    </source>
</evidence>
<dbReference type="InterPro" id="IPR020864">
    <property type="entry name" value="MACPF"/>
</dbReference>
<proteinExistence type="inferred from homology"/>
<feature type="domain" description="MACPF" evidence="11">
    <location>
        <begin position="40"/>
        <end position="376"/>
    </location>
</feature>